<proteinExistence type="predicted"/>
<dbReference type="OrthoDB" id="5917215at2"/>
<gene>
    <name evidence="2" type="ORF">SAMN04487974_104133</name>
</gene>
<keyword evidence="1" id="KW-0732">Signal</keyword>
<evidence type="ECO:0000256" key="1">
    <source>
        <dbReference type="SAM" id="SignalP"/>
    </source>
</evidence>
<evidence type="ECO:0000313" key="3">
    <source>
        <dbReference type="Proteomes" id="UP000199495"/>
    </source>
</evidence>
<feature type="signal peptide" evidence="1">
    <location>
        <begin position="1"/>
        <end position="26"/>
    </location>
</feature>
<protein>
    <recommendedName>
        <fullName evidence="4">DUF2799 domain-containing protein</fullName>
    </recommendedName>
</protein>
<dbReference type="AlphaFoldDB" id="A0A1G7VHA4"/>
<dbReference type="PROSITE" id="PS51257">
    <property type="entry name" value="PROKAR_LIPOPROTEIN"/>
    <property type="match status" value="1"/>
</dbReference>
<keyword evidence="3" id="KW-1185">Reference proteome</keyword>
<feature type="chain" id="PRO_5011683826" description="DUF2799 domain-containing protein" evidence="1">
    <location>
        <begin position="27"/>
        <end position="204"/>
    </location>
</feature>
<dbReference type="Pfam" id="PF10973">
    <property type="entry name" value="DUF2799"/>
    <property type="match status" value="1"/>
</dbReference>
<reference evidence="2 3" key="1">
    <citation type="submission" date="2016-10" db="EMBL/GenBank/DDBJ databases">
        <authorList>
            <person name="de Groot N.N."/>
        </authorList>
    </citation>
    <scope>NUCLEOTIDE SEQUENCE [LARGE SCALE GENOMIC DNA]</scope>
    <source>
        <strain evidence="2 3">CGMCC 1.10267</strain>
    </source>
</reference>
<dbReference type="InterPro" id="IPR021242">
    <property type="entry name" value="DUF2799"/>
</dbReference>
<accession>A0A1G7VHA4</accession>
<name>A0A1G7VHA4_9HYPH</name>
<evidence type="ECO:0008006" key="4">
    <source>
        <dbReference type="Google" id="ProtNLM"/>
    </source>
</evidence>
<sequence length="204" mass="22426">MVTREVSVMKNLGLLCLVLLVGAVLAACASLSEEQCQSGDWRTIGFSDGAEGRPAGYVTNHSEACSEYGIVVDQALYGDGRVDGLRTYCRLANAERQGRSGERYYGVCEGELGVAFARVLAAGQDVYEARADINSLESEIDSANSRLRREGLTPEQVAQIQRDLFGLRLDRQSLQRSLRLAEMRLQSTRRNEEIRLARLGSAGY</sequence>
<dbReference type="EMBL" id="FNCS01000004">
    <property type="protein sequence ID" value="SDG59077.1"/>
    <property type="molecule type" value="Genomic_DNA"/>
</dbReference>
<evidence type="ECO:0000313" key="2">
    <source>
        <dbReference type="EMBL" id="SDG59077.1"/>
    </source>
</evidence>
<dbReference type="Proteomes" id="UP000199495">
    <property type="component" value="Unassembled WGS sequence"/>
</dbReference>
<organism evidence="2 3">
    <name type="scientific">Pelagibacterium luteolum</name>
    <dbReference type="NCBI Taxonomy" id="440168"/>
    <lineage>
        <taxon>Bacteria</taxon>
        <taxon>Pseudomonadati</taxon>
        <taxon>Pseudomonadota</taxon>
        <taxon>Alphaproteobacteria</taxon>
        <taxon>Hyphomicrobiales</taxon>
        <taxon>Devosiaceae</taxon>
        <taxon>Pelagibacterium</taxon>
    </lineage>
</organism>